<reference evidence="2" key="1">
    <citation type="submission" date="2016-12" db="EMBL/GenBank/DDBJ databases">
        <title>The genomes of Aspergillus section Nigri reveals drivers in fungal speciation.</title>
        <authorList>
            <consortium name="DOE Joint Genome Institute"/>
            <person name="Vesth T.C."/>
            <person name="Nybo J."/>
            <person name="Theobald S."/>
            <person name="Brandl J."/>
            <person name="Frisvad J.C."/>
            <person name="Nielsen K.F."/>
            <person name="Lyhne E.K."/>
            <person name="Kogle M.E."/>
            <person name="Kuo A."/>
            <person name="Riley R."/>
            <person name="Clum A."/>
            <person name="Nolan M."/>
            <person name="Lipzen A."/>
            <person name="Salamov A."/>
            <person name="Henrissat B."/>
            <person name="Wiebenga A."/>
            <person name="De vries R.P."/>
            <person name="Grigoriev I.V."/>
            <person name="Mortensen U.H."/>
            <person name="Andersen M.R."/>
            <person name="Baker S.E."/>
        </authorList>
    </citation>
    <scope>NUCLEOTIDE SEQUENCE</scope>
    <source>
        <strain evidence="2">IBT 28561</strain>
    </source>
</reference>
<dbReference type="AlphaFoldDB" id="A0A2I1DHL8"/>
<gene>
    <name evidence="2" type="ORF">P168DRAFT_301890</name>
</gene>
<evidence type="ECO:0000313" key="2">
    <source>
        <dbReference type="EMBL" id="PKY09372.1"/>
    </source>
</evidence>
<proteinExistence type="predicted"/>
<accession>A0A2I1DHL8</accession>
<evidence type="ECO:0000313" key="3">
    <source>
        <dbReference type="Proteomes" id="UP000234254"/>
    </source>
</evidence>
<keyword evidence="1" id="KW-0732">Signal</keyword>
<feature type="signal peptide" evidence="1">
    <location>
        <begin position="1"/>
        <end position="19"/>
    </location>
</feature>
<dbReference type="Gene3D" id="2.30.30.40">
    <property type="entry name" value="SH3 Domains"/>
    <property type="match status" value="1"/>
</dbReference>
<keyword evidence="3" id="KW-1185">Reference proteome</keyword>
<protein>
    <submittedName>
        <fullName evidence="2">Uncharacterized protein</fullName>
    </submittedName>
</protein>
<comment type="caution">
    <text evidence="2">The sequence shown here is derived from an EMBL/GenBank/DDBJ whole genome shotgun (WGS) entry which is preliminary data.</text>
</comment>
<dbReference type="RefSeq" id="XP_024697966.1">
    <property type="nucleotide sequence ID" value="XM_024838583.1"/>
</dbReference>
<name>A0A2I1DHL8_ASPC2</name>
<organism evidence="2 3">
    <name type="scientific">Aspergillus campestris (strain IBT 28561)</name>
    <dbReference type="NCBI Taxonomy" id="1392248"/>
    <lineage>
        <taxon>Eukaryota</taxon>
        <taxon>Fungi</taxon>
        <taxon>Dikarya</taxon>
        <taxon>Ascomycota</taxon>
        <taxon>Pezizomycotina</taxon>
        <taxon>Eurotiomycetes</taxon>
        <taxon>Eurotiomycetidae</taxon>
        <taxon>Eurotiales</taxon>
        <taxon>Aspergillaceae</taxon>
        <taxon>Aspergillus</taxon>
        <taxon>Aspergillus subgen. Circumdati</taxon>
    </lineage>
</organism>
<dbReference type="GeneID" id="36546107"/>
<dbReference type="EMBL" id="MSFM01000001">
    <property type="protein sequence ID" value="PKY09372.1"/>
    <property type="molecule type" value="Genomic_DNA"/>
</dbReference>
<dbReference type="OrthoDB" id="2251794at2759"/>
<dbReference type="Proteomes" id="UP000234254">
    <property type="component" value="Unassembled WGS sequence"/>
</dbReference>
<evidence type="ECO:0000256" key="1">
    <source>
        <dbReference type="SAM" id="SignalP"/>
    </source>
</evidence>
<feature type="chain" id="PRO_5014132183" evidence="1">
    <location>
        <begin position="20"/>
        <end position="137"/>
    </location>
</feature>
<sequence length="137" mass="15033">MKIQLTTIVGLLLPLAVLAAPTPEADELVEIPVAIEDDGRHASSLDIGLGKRANRSCQIVNTESEYVKCRSGPGFSHDVQAVVYPAKRYKFTCYKSGDCYENNCTWDAVKMSNGKYCYVNGYYTDDKCTAGLAQPEP</sequence>
<dbReference type="VEuPathDB" id="FungiDB:P168DRAFT_301890"/>